<dbReference type="KEGG" id="ngf:FRF71_10200"/>
<dbReference type="InterPro" id="IPR000157">
    <property type="entry name" value="TIR_dom"/>
</dbReference>
<dbReference type="GO" id="GO:0007165">
    <property type="term" value="P:signal transduction"/>
    <property type="evidence" value="ECO:0007669"/>
    <property type="project" value="InterPro"/>
</dbReference>
<dbReference type="InterPro" id="IPR019734">
    <property type="entry name" value="TPR_rpt"/>
</dbReference>
<dbReference type="SUPFAM" id="SSF48452">
    <property type="entry name" value="TPR-like"/>
    <property type="match status" value="1"/>
</dbReference>
<sequence length="639" mass="68985">MTSGQATGAGGKPSTVFVSYSRADQKRALPVIELLEQAGFAVWWDGLIGGGERFSRTTATALETARAVVVLWSQTSAESHWVHDEATSGRDRGVLVPLSLDGTEPPLGFRQFQFIDISKGRLRAESERIIRAVAALHDAPPPTPEAKPRQVDRRMVLVGGGGLVLAGAGAAWWSGLIGGSSAEANSVAVLPFTNMSGDPEQTYFSDGLAAEVRAELARNSLLQVAAQASSNQFRERTEDAKTMSRKLGVTYLLDGNVRKSADSVRIAAELIDGRTGFSQWSQSFERPLTNVFAVQDEIAETVAAALTARVANPGRRRSAELGGTTDVAAYDSFLRGKDLFDQAANEATDRAALGQFEAAIARDAKYGAAHAYRALALAVIANQYVPAAQRPALFKEATTAARRATELAPKLALAFSALGFVLHSGLLDWKAARAPYDQSYALGAGDADVLTRFALFCARTGRFDEAASAMDRAIMLDRLNPRTYRQQGQVAYAARRYADALAPLDRALELNPRMGTANSVKGSCLLFLNRLDEARAAFEREPSLVVGLPGQAVVALRQGRQADAERLYSRLVSDLGDIALYQQAQVLAQWNKPAEALATLERARAQNDAGLIFIRNDPFLDPLRQMPEFLRLLKTLGYA</sequence>
<dbReference type="PANTHER" id="PTHR44943:SF8">
    <property type="entry name" value="TPR REPEAT-CONTAINING PROTEIN MJ0263"/>
    <property type="match status" value="1"/>
</dbReference>
<evidence type="ECO:0000313" key="7">
    <source>
        <dbReference type="Proteomes" id="UP000321172"/>
    </source>
</evidence>
<dbReference type="InterPro" id="IPR011990">
    <property type="entry name" value="TPR-like_helical_dom_sf"/>
</dbReference>
<keyword evidence="1" id="KW-0677">Repeat</keyword>
<dbReference type="PROSITE" id="PS50005">
    <property type="entry name" value="TPR"/>
    <property type="match status" value="1"/>
</dbReference>
<dbReference type="PANTHER" id="PTHR44943">
    <property type="entry name" value="CELLULOSE SYNTHASE OPERON PROTEIN C"/>
    <property type="match status" value="1"/>
</dbReference>
<dbReference type="NCBIfam" id="NF047558">
    <property type="entry name" value="TPR_END_plus"/>
    <property type="match status" value="1"/>
</dbReference>
<feature type="repeat" description="TPR" evidence="3">
    <location>
        <begin position="481"/>
        <end position="514"/>
    </location>
</feature>
<dbReference type="Gene3D" id="3.40.50.10140">
    <property type="entry name" value="Toll/interleukin-1 receptor homology (TIR) domain"/>
    <property type="match status" value="1"/>
</dbReference>
<keyword evidence="4" id="KW-0472">Membrane</keyword>
<dbReference type="Gene3D" id="3.40.50.10070">
    <property type="entry name" value="TolB, N-terminal domain"/>
    <property type="match status" value="1"/>
</dbReference>
<reference evidence="6 7" key="1">
    <citation type="journal article" date="2013" name="J. Microbiol. Biotechnol.">
        <title>Novosphingobium ginsenosidimutans sp. nov., with the ability to convert ginsenoside.</title>
        <authorList>
            <person name="Kim J.K."/>
            <person name="He D."/>
            <person name="Liu Q.M."/>
            <person name="Park H.Y."/>
            <person name="Jung M.S."/>
            <person name="Yoon M.H."/>
            <person name="Kim S.C."/>
            <person name="Im W.T."/>
        </authorList>
    </citation>
    <scope>NUCLEOTIDE SEQUENCE [LARGE SCALE GENOMIC DNA]</scope>
    <source>
        <strain evidence="6 7">FW-6</strain>
    </source>
</reference>
<dbReference type="EMBL" id="CP042345">
    <property type="protein sequence ID" value="QEA16473.1"/>
    <property type="molecule type" value="Genomic_DNA"/>
</dbReference>
<protein>
    <submittedName>
        <fullName evidence="6">TIR domain-containing protein</fullName>
    </submittedName>
</protein>
<keyword evidence="4" id="KW-1133">Transmembrane helix</keyword>
<evidence type="ECO:0000256" key="1">
    <source>
        <dbReference type="ARBA" id="ARBA00022737"/>
    </source>
</evidence>
<feature type="domain" description="TIR" evidence="5">
    <location>
        <begin position="16"/>
        <end position="120"/>
    </location>
</feature>
<evidence type="ECO:0000256" key="2">
    <source>
        <dbReference type="ARBA" id="ARBA00022803"/>
    </source>
</evidence>
<gene>
    <name evidence="6" type="ORF">FRF71_10200</name>
</gene>
<evidence type="ECO:0000256" key="4">
    <source>
        <dbReference type="SAM" id="Phobius"/>
    </source>
</evidence>
<dbReference type="SUPFAM" id="SSF52200">
    <property type="entry name" value="Toll/Interleukin receptor TIR domain"/>
    <property type="match status" value="1"/>
</dbReference>
<evidence type="ECO:0000256" key="3">
    <source>
        <dbReference type="PROSITE-ProRule" id="PRU00339"/>
    </source>
</evidence>
<dbReference type="RefSeq" id="WP_147090553.1">
    <property type="nucleotide sequence ID" value="NZ_BAABJD010000005.1"/>
</dbReference>
<dbReference type="Pfam" id="PF13432">
    <property type="entry name" value="TPR_16"/>
    <property type="match status" value="1"/>
</dbReference>
<feature type="transmembrane region" description="Helical" evidence="4">
    <location>
        <begin position="155"/>
        <end position="173"/>
    </location>
</feature>
<evidence type="ECO:0000259" key="5">
    <source>
        <dbReference type="Pfam" id="PF13676"/>
    </source>
</evidence>
<proteinExistence type="predicted"/>
<name>A0A5B8S501_9SPHN</name>
<keyword evidence="2 3" id="KW-0802">TPR repeat</keyword>
<organism evidence="6 7">
    <name type="scientific">Novosphingobium ginsenosidimutans</name>
    <dbReference type="NCBI Taxonomy" id="1176536"/>
    <lineage>
        <taxon>Bacteria</taxon>
        <taxon>Pseudomonadati</taxon>
        <taxon>Pseudomonadota</taxon>
        <taxon>Alphaproteobacteria</taxon>
        <taxon>Sphingomonadales</taxon>
        <taxon>Sphingomonadaceae</taxon>
        <taxon>Novosphingobium</taxon>
    </lineage>
</organism>
<dbReference type="InterPro" id="IPR051685">
    <property type="entry name" value="Ycf3/AcsC/BcsC/TPR_MFPF"/>
</dbReference>
<keyword evidence="4" id="KW-0812">Transmembrane</keyword>
<dbReference type="Gene3D" id="1.25.40.10">
    <property type="entry name" value="Tetratricopeptide repeat domain"/>
    <property type="match status" value="2"/>
</dbReference>
<dbReference type="OrthoDB" id="105971at2"/>
<dbReference type="Pfam" id="PF13676">
    <property type="entry name" value="TIR_2"/>
    <property type="match status" value="1"/>
</dbReference>
<dbReference type="SMART" id="SM00028">
    <property type="entry name" value="TPR"/>
    <property type="match status" value="3"/>
</dbReference>
<accession>A0A5B8S501</accession>
<dbReference type="InterPro" id="IPR035897">
    <property type="entry name" value="Toll_tir_struct_dom_sf"/>
</dbReference>
<dbReference type="Proteomes" id="UP000321172">
    <property type="component" value="Chromosome"/>
</dbReference>
<dbReference type="AlphaFoldDB" id="A0A5B8S501"/>
<keyword evidence="7" id="KW-1185">Reference proteome</keyword>
<evidence type="ECO:0000313" key="6">
    <source>
        <dbReference type="EMBL" id="QEA16473.1"/>
    </source>
</evidence>